<name>A0A8K1GA30_9PASS</name>
<protein>
    <submittedName>
        <fullName evidence="1">Uncharacterized protein</fullName>
    </submittedName>
</protein>
<dbReference type="AlphaFoldDB" id="A0A8K1GA30"/>
<sequence>MFFGLFGWMGIIRRRKEIFFNEVVQLFQAVTGHGKTEKKDLQETIKTALVSKQDMDENEDLRGPSVQGKEQQNLQCLNSVTGVSAEQVASSVAYEDITIIAF</sequence>
<reference evidence="1" key="1">
    <citation type="submission" date="2019-04" db="EMBL/GenBank/DDBJ databases">
        <title>Genome assembly of Zosterops borbonicus 15179.</title>
        <authorList>
            <person name="Leroy T."/>
            <person name="Anselmetti Y."/>
            <person name="Tilak M.-K."/>
            <person name="Nabholz B."/>
        </authorList>
    </citation>
    <scope>NUCLEOTIDE SEQUENCE</scope>
    <source>
        <strain evidence="1">HGM_15179</strain>
        <tissue evidence="1">Muscle</tissue>
    </source>
</reference>
<gene>
    <name evidence="1" type="ORF">HGM15179_012654</name>
</gene>
<dbReference type="EMBL" id="SWJQ01000437">
    <property type="protein sequence ID" value="TRZ14458.1"/>
    <property type="molecule type" value="Genomic_DNA"/>
</dbReference>
<accession>A0A8K1GA30</accession>
<comment type="caution">
    <text evidence="1">The sequence shown here is derived from an EMBL/GenBank/DDBJ whole genome shotgun (WGS) entry which is preliminary data.</text>
</comment>
<dbReference type="Proteomes" id="UP000796761">
    <property type="component" value="Unassembled WGS sequence"/>
</dbReference>
<evidence type="ECO:0000313" key="2">
    <source>
        <dbReference type="Proteomes" id="UP000796761"/>
    </source>
</evidence>
<keyword evidence="2" id="KW-1185">Reference proteome</keyword>
<evidence type="ECO:0000313" key="1">
    <source>
        <dbReference type="EMBL" id="TRZ14458.1"/>
    </source>
</evidence>
<organism evidence="1 2">
    <name type="scientific">Zosterops borbonicus</name>
    <dbReference type="NCBI Taxonomy" id="364589"/>
    <lineage>
        <taxon>Eukaryota</taxon>
        <taxon>Metazoa</taxon>
        <taxon>Chordata</taxon>
        <taxon>Craniata</taxon>
        <taxon>Vertebrata</taxon>
        <taxon>Euteleostomi</taxon>
        <taxon>Archelosauria</taxon>
        <taxon>Archosauria</taxon>
        <taxon>Dinosauria</taxon>
        <taxon>Saurischia</taxon>
        <taxon>Theropoda</taxon>
        <taxon>Coelurosauria</taxon>
        <taxon>Aves</taxon>
        <taxon>Neognathae</taxon>
        <taxon>Neoaves</taxon>
        <taxon>Telluraves</taxon>
        <taxon>Australaves</taxon>
        <taxon>Passeriformes</taxon>
        <taxon>Sylvioidea</taxon>
        <taxon>Zosteropidae</taxon>
        <taxon>Zosterops</taxon>
    </lineage>
</organism>
<proteinExistence type="predicted"/>